<evidence type="ECO:0000313" key="8">
    <source>
        <dbReference type="Proteomes" id="UP000030752"/>
    </source>
</evidence>
<evidence type="ECO:0000313" key="7">
    <source>
        <dbReference type="EMBL" id="ETN45766.1"/>
    </source>
</evidence>
<dbReference type="AlphaFoldDB" id="W2SAL3"/>
<dbReference type="FunCoup" id="W2SAL3">
    <property type="interactions" value="31"/>
</dbReference>
<dbReference type="OrthoDB" id="4521223at2759"/>
<sequence length="340" mass="37410">MASSEQLPPDFEPGYGTCTEVTPYCPVQATIYGSFFNLPAMLFFSILYFLLLLAHLFFGIRYRTFTFSAWIVVSGLMEMLGHVARAAMHFNPWPMGLLSLQICTLLWGPTLTAAGISISFKHMVHYCGAQYCMLPPKLIPWVFVGTDIFSVFFQGSGGIIASVSSGDGDTTSGLARAGEVIMIAGVCFQVANMIVCSVIMLMFWRKYRQSRKVGDVGGQRSKYSEDKRGDPSVRTKFTWFAGASSFAFGCVLIRCIYRVAEMAGGWANPIMRDEVSFIILDSTMVALALTALAAVHPGIFFPSLRKIQIEKDDHEAHVAQAASEKHAGDSSTDEQAHRPK</sequence>
<dbReference type="GeneID" id="19976938"/>
<evidence type="ECO:0000256" key="3">
    <source>
        <dbReference type="ARBA" id="ARBA00022989"/>
    </source>
</evidence>
<dbReference type="Proteomes" id="UP000030752">
    <property type="component" value="Unassembled WGS sequence"/>
</dbReference>
<evidence type="ECO:0000256" key="5">
    <source>
        <dbReference type="SAM" id="MobiDB-lite"/>
    </source>
</evidence>
<dbReference type="RefSeq" id="XP_008712494.1">
    <property type="nucleotide sequence ID" value="XM_008714272.1"/>
</dbReference>
<proteinExistence type="predicted"/>
<feature type="transmembrane region" description="Helical" evidence="6">
    <location>
        <begin position="237"/>
        <end position="257"/>
    </location>
</feature>
<evidence type="ECO:0008006" key="9">
    <source>
        <dbReference type="Google" id="ProtNLM"/>
    </source>
</evidence>
<evidence type="ECO:0000256" key="1">
    <source>
        <dbReference type="ARBA" id="ARBA00004141"/>
    </source>
</evidence>
<feature type="transmembrane region" description="Helical" evidence="6">
    <location>
        <begin position="180"/>
        <end position="204"/>
    </location>
</feature>
<evidence type="ECO:0000256" key="4">
    <source>
        <dbReference type="ARBA" id="ARBA00023136"/>
    </source>
</evidence>
<dbReference type="VEuPathDB" id="FungiDB:HMPREF1541_09599"/>
<keyword evidence="4 6" id="KW-0472">Membrane</keyword>
<dbReference type="InParanoid" id="W2SAL3"/>
<protein>
    <recommendedName>
        <fullName evidence="9">RTA1 domain-containing protein</fullName>
    </recommendedName>
</protein>
<dbReference type="eggNOG" id="ENOG502QU4U">
    <property type="taxonomic scope" value="Eukaryota"/>
</dbReference>
<dbReference type="HOGENOM" id="CLU_033465_6_1_1"/>
<dbReference type="GO" id="GO:0000324">
    <property type="term" value="C:fungal-type vacuole"/>
    <property type="evidence" value="ECO:0007669"/>
    <property type="project" value="TreeGrafter"/>
</dbReference>
<dbReference type="STRING" id="1220924.W2SAL3"/>
<feature type="transmembrane region" description="Helical" evidence="6">
    <location>
        <begin position="277"/>
        <end position="301"/>
    </location>
</feature>
<keyword evidence="2 6" id="KW-0812">Transmembrane</keyword>
<keyword evidence="8" id="KW-1185">Reference proteome</keyword>
<feature type="transmembrane region" description="Helical" evidence="6">
    <location>
        <begin position="65"/>
        <end position="84"/>
    </location>
</feature>
<comment type="subcellular location">
    <subcellularLocation>
        <location evidence="1">Membrane</location>
        <topology evidence="1">Multi-pass membrane protein</topology>
    </subcellularLocation>
</comment>
<dbReference type="PANTHER" id="PTHR31465">
    <property type="entry name" value="PROTEIN RTA1-RELATED"/>
    <property type="match status" value="1"/>
</dbReference>
<feature type="transmembrane region" description="Helical" evidence="6">
    <location>
        <begin position="138"/>
        <end position="160"/>
    </location>
</feature>
<dbReference type="Pfam" id="PF04479">
    <property type="entry name" value="RTA1"/>
    <property type="match status" value="1"/>
</dbReference>
<dbReference type="EMBL" id="KB822712">
    <property type="protein sequence ID" value="ETN45766.1"/>
    <property type="molecule type" value="Genomic_DNA"/>
</dbReference>
<evidence type="ECO:0000256" key="6">
    <source>
        <dbReference type="SAM" id="Phobius"/>
    </source>
</evidence>
<dbReference type="PANTHER" id="PTHR31465:SF8">
    <property type="entry name" value="DOMAIN PROTEIN, PUTATIVE (AFU_ORTHOLOGUE AFUA_6G14140)-RELATED"/>
    <property type="match status" value="1"/>
</dbReference>
<evidence type="ECO:0000256" key="2">
    <source>
        <dbReference type="ARBA" id="ARBA00022692"/>
    </source>
</evidence>
<feature type="transmembrane region" description="Helical" evidence="6">
    <location>
        <begin position="40"/>
        <end position="58"/>
    </location>
</feature>
<reference evidence="7 8" key="1">
    <citation type="submission" date="2013-03" db="EMBL/GenBank/DDBJ databases">
        <title>The Genome Sequence of Phialophora europaea CBS 101466.</title>
        <authorList>
            <consortium name="The Broad Institute Genomics Platform"/>
            <person name="Cuomo C."/>
            <person name="de Hoog S."/>
            <person name="Gorbushina A."/>
            <person name="Walker B."/>
            <person name="Young S.K."/>
            <person name="Zeng Q."/>
            <person name="Gargeya S."/>
            <person name="Fitzgerald M."/>
            <person name="Haas B."/>
            <person name="Abouelleil A."/>
            <person name="Allen A.W."/>
            <person name="Alvarado L."/>
            <person name="Arachchi H.M."/>
            <person name="Berlin A.M."/>
            <person name="Chapman S.B."/>
            <person name="Gainer-Dewar J."/>
            <person name="Goldberg J."/>
            <person name="Griggs A."/>
            <person name="Gujja S."/>
            <person name="Hansen M."/>
            <person name="Howarth C."/>
            <person name="Imamovic A."/>
            <person name="Ireland A."/>
            <person name="Larimer J."/>
            <person name="McCowan C."/>
            <person name="Murphy C."/>
            <person name="Pearson M."/>
            <person name="Poon T.W."/>
            <person name="Priest M."/>
            <person name="Roberts A."/>
            <person name="Saif S."/>
            <person name="Shea T."/>
            <person name="Sisk P."/>
            <person name="Sykes S."/>
            <person name="Wortman J."/>
            <person name="Nusbaum C."/>
            <person name="Birren B."/>
        </authorList>
    </citation>
    <scope>NUCLEOTIDE SEQUENCE [LARGE SCALE GENOMIC DNA]</scope>
    <source>
        <strain evidence="7 8">CBS 101466</strain>
    </source>
</reference>
<keyword evidence="3 6" id="KW-1133">Transmembrane helix</keyword>
<name>W2SAL3_CYPE1</name>
<gene>
    <name evidence="7" type="ORF">HMPREF1541_09599</name>
</gene>
<accession>W2SAL3</accession>
<organism evidence="7 8">
    <name type="scientific">Cyphellophora europaea (strain CBS 101466)</name>
    <name type="common">Phialophora europaea</name>
    <dbReference type="NCBI Taxonomy" id="1220924"/>
    <lineage>
        <taxon>Eukaryota</taxon>
        <taxon>Fungi</taxon>
        <taxon>Dikarya</taxon>
        <taxon>Ascomycota</taxon>
        <taxon>Pezizomycotina</taxon>
        <taxon>Eurotiomycetes</taxon>
        <taxon>Chaetothyriomycetidae</taxon>
        <taxon>Chaetothyriales</taxon>
        <taxon>Cyphellophoraceae</taxon>
        <taxon>Cyphellophora</taxon>
    </lineage>
</organism>
<feature type="region of interest" description="Disordered" evidence="5">
    <location>
        <begin position="315"/>
        <end position="340"/>
    </location>
</feature>
<dbReference type="InterPro" id="IPR007568">
    <property type="entry name" value="RTA1"/>
</dbReference>
<feature type="transmembrane region" description="Helical" evidence="6">
    <location>
        <begin position="96"/>
        <end position="118"/>
    </location>
</feature>
<dbReference type="GO" id="GO:0005886">
    <property type="term" value="C:plasma membrane"/>
    <property type="evidence" value="ECO:0007669"/>
    <property type="project" value="TreeGrafter"/>
</dbReference>